<proteinExistence type="inferred from homology"/>
<dbReference type="AlphaFoldDB" id="A0A1Y1M584"/>
<dbReference type="EMBL" id="VVIM01000007">
    <property type="protein sequence ID" value="KAB0795677.1"/>
    <property type="molecule type" value="Genomic_DNA"/>
</dbReference>
<comment type="subcellular location">
    <subcellularLocation>
        <location evidence="1">Mitochondrion inner membrane</location>
        <topology evidence="1">Multi-pass membrane protein</topology>
        <orientation evidence="1">Matrix side</orientation>
    </subcellularLocation>
</comment>
<evidence type="ECO:0000256" key="4">
    <source>
        <dbReference type="ARBA" id="ARBA00022692"/>
    </source>
</evidence>
<dbReference type="GO" id="GO:0045271">
    <property type="term" value="C:respiratory chain complex I"/>
    <property type="evidence" value="ECO:0007669"/>
    <property type="project" value="InterPro"/>
</dbReference>
<evidence type="ECO:0000313" key="12">
    <source>
        <dbReference type="EMBL" id="JAV79770.1"/>
    </source>
</evidence>
<evidence type="ECO:0000256" key="3">
    <source>
        <dbReference type="ARBA" id="ARBA00018191"/>
    </source>
</evidence>
<evidence type="ECO:0000256" key="6">
    <source>
        <dbReference type="ARBA" id="ARBA00022989"/>
    </source>
</evidence>
<dbReference type="GO" id="GO:0006120">
    <property type="term" value="P:mitochondrial electron transport, NADH to ubiquinone"/>
    <property type="evidence" value="ECO:0007669"/>
    <property type="project" value="InterPro"/>
</dbReference>
<dbReference type="Proteomes" id="UP000327044">
    <property type="component" value="Unassembled WGS sequence"/>
</dbReference>
<gene>
    <name evidence="13" type="ORF">PPYR_09738</name>
</gene>
<dbReference type="GO" id="GO:0005743">
    <property type="term" value="C:mitochondrial inner membrane"/>
    <property type="evidence" value="ECO:0007669"/>
    <property type="project" value="UniProtKB-SubCell"/>
</dbReference>
<keyword evidence="7" id="KW-0496">Mitochondrion</keyword>
<sequence length="169" mass="18384">MPLPFTGESYFDYPDGTEIGKKLWITIKNAGLVSACVATIDVLLYSHPKGYAATLGRIASVCAPIIGISTTFVVFTNSAANFRKKDDHINWMIGGCAAGIVCGAWKRSGMVGFCTSLLFATAGYVKKDALMNNFALFERESKIQNGGIWSPHRDWTLTAHRPGNWTTGK</sequence>
<dbReference type="InterPro" id="IPR039205">
    <property type="entry name" value="NDUFA11"/>
</dbReference>
<dbReference type="PANTHER" id="PTHR21382:SF1">
    <property type="entry name" value="NADH DEHYDROGENASE [UBIQUINONE] 1 ALPHA SUBCOMPLEX SUBUNIT 11"/>
    <property type="match status" value="1"/>
</dbReference>
<evidence type="ECO:0000256" key="1">
    <source>
        <dbReference type="ARBA" id="ARBA00004292"/>
    </source>
</evidence>
<evidence type="ECO:0000313" key="13">
    <source>
        <dbReference type="EMBL" id="KAB0795677.1"/>
    </source>
</evidence>
<keyword evidence="4 11" id="KW-0812">Transmembrane</keyword>
<accession>A0A1Y1M584</accession>
<evidence type="ECO:0000313" key="14">
    <source>
        <dbReference type="Proteomes" id="UP000327044"/>
    </source>
</evidence>
<evidence type="ECO:0000256" key="5">
    <source>
        <dbReference type="ARBA" id="ARBA00022792"/>
    </source>
</evidence>
<dbReference type="EMBL" id="GEZM01042597">
    <property type="protein sequence ID" value="JAV79770.1"/>
    <property type="molecule type" value="Transcribed_RNA"/>
</dbReference>
<dbReference type="PANTHER" id="PTHR21382">
    <property type="entry name" value="NADH-UBIQUINONE OXIDOREDUCTASE SUBUNIT"/>
    <property type="match status" value="1"/>
</dbReference>
<evidence type="ECO:0000256" key="8">
    <source>
        <dbReference type="ARBA" id="ARBA00023136"/>
    </source>
</evidence>
<comment type="similarity">
    <text evidence="2">Belongs to the complex I NDUFA11 subunit family.</text>
</comment>
<evidence type="ECO:0000256" key="11">
    <source>
        <dbReference type="SAM" id="Phobius"/>
    </source>
</evidence>
<keyword evidence="8 11" id="KW-0472">Membrane</keyword>
<evidence type="ECO:0000256" key="7">
    <source>
        <dbReference type="ARBA" id="ARBA00023128"/>
    </source>
</evidence>
<evidence type="ECO:0000256" key="2">
    <source>
        <dbReference type="ARBA" id="ARBA00008699"/>
    </source>
</evidence>
<reference evidence="13 14" key="2">
    <citation type="journal article" date="2018" name="Elife">
        <title>Firefly genomes illuminate parallel origins of bioluminescence in beetles.</title>
        <authorList>
            <person name="Fallon T.R."/>
            <person name="Lower S.E."/>
            <person name="Chang C.H."/>
            <person name="Bessho-Uehara M."/>
            <person name="Martin G.J."/>
            <person name="Bewick A.J."/>
            <person name="Behringer M."/>
            <person name="Debat H.J."/>
            <person name="Wong I."/>
            <person name="Day J.C."/>
            <person name="Suvorov A."/>
            <person name="Silva C.J."/>
            <person name="Stanger-Hall K.F."/>
            <person name="Hall D.W."/>
            <person name="Schmitz R.J."/>
            <person name="Nelson D.R."/>
            <person name="Lewis S.M."/>
            <person name="Shigenobu S."/>
            <person name="Bybee S.M."/>
            <person name="Larracuente A.M."/>
            <person name="Oba Y."/>
            <person name="Weng J.K."/>
        </authorList>
    </citation>
    <scope>NUCLEOTIDE SEQUENCE [LARGE SCALE GENOMIC DNA]</scope>
    <source>
        <strain evidence="13">1611_PpyrPB1</strain>
        <tissue evidence="13">Whole body</tissue>
    </source>
</reference>
<protein>
    <recommendedName>
        <fullName evidence="3">NADH dehydrogenase [ubiquinone] 1 alpha subcomplex subunit 11</fullName>
    </recommendedName>
    <alternativeName>
        <fullName evidence="9">Complex I-B14.7</fullName>
    </alternativeName>
    <alternativeName>
        <fullName evidence="10">NADH-ubiquinone oxidoreductase subunit B14.7</fullName>
    </alternativeName>
</protein>
<name>A0A1Y1M584_PHOPY</name>
<evidence type="ECO:0000256" key="9">
    <source>
        <dbReference type="ARBA" id="ARBA00030608"/>
    </source>
</evidence>
<dbReference type="InParanoid" id="A0A1Y1M584"/>
<keyword evidence="14" id="KW-1185">Reference proteome</keyword>
<reference evidence="13" key="3">
    <citation type="submission" date="2019-08" db="EMBL/GenBank/DDBJ databases">
        <authorList>
            <consortium name="Photinus pyralis genome working group"/>
            <person name="Fallon T.R."/>
            <person name="Sander Lower S.E."/>
            <person name="Weng J.-K."/>
        </authorList>
    </citation>
    <scope>NUCLEOTIDE SEQUENCE</scope>
    <source>
        <strain evidence="13">1611_PpyrPB1</strain>
        <tissue evidence="13">Whole body</tissue>
    </source>
</reference>
<dbReference type="FunCoup" id="A0A1Y1M584">
    <property type="interactions" value="213"/>
</dbReference>
<feature type="transmembrane region" description="Helical" evidence="11">
    <location>
        <begin position="58"/>
        <end position="76"/>
    </location>
</feature>
<organism evidence="12">
    <name type="scientific">Photinus pyralis</name>
    <name type="common">Common eastern firefly</name>
    <name type="synonym">Lampyris pyralis</name>
    <dbReference type="NCBI Taxonomy" id="7054"/>
    <lineage>
        <taxon>Eukaryota</taxon>
        <taxon>Metazoa</taxon>
        <taxon>Ecdysozoa</taxon>
        <taxon>Arthropoda</taxon>
        <taxon>Hexapoda</taxon>
        <taxon>Insecta</taxon>
        <taxon>Pterygota</taxon>
        <taxon>Neoptera</taxon>
        <taxon>Endopterygota</taxon>
        <taxon>Coleoptera</taxon>
        <taxon>Polyphaga</taxon>
        <taxon>Elateriformia</taxon>
        <taxon>Elateroidea</taxon>
        <taxon>Lampyridae</taxon>
        <taxon>Lampyrinae</taxon>
        <taxon>Photinus</taxon>
    </lineage>
</organism>
<keyword evidence="5" id="KW-0999">Mitochondrion inner membrane</keyword>
<reference evidence="12" key="1">
    <citation type="journal article" date="2016" name="Sci. Rep.">
        <title>Molecular characterization of firefly nuptial gifts: a multi-omics approach sheds light on postcopulatory sexual selection.</title>
        <authorList>
            <person name="Al-Wathiqui N."/>
            <person name="Fallon T.R."/>
            <person name="South A."/>
            <person name="Weng J.K."/>
            <person name="Lewis S.M."/>
        </authorList>
    </citation>
    <scope>NUCLEOTIDE SEQUENCE</scope>
</reference>
<keyword evidence="6 11" id="KW-1133">Transmembrane helix</keyword>
<evidence type="ECO:0000256" key="10">
    <source>
        <dbReference type="ARBA" id="ARBA00031497"/>
    </source>
</evidence>